<dbReference type="RefSeq" id="WP_025358402.1">
    <property type="nucleotide sequence ID" value="NZ_CP007155.1"/>
</dbReference>
<dbReference type="Pfam" id="PF03055">
    <property type="entry name" value="RPE65"/>
    <property type="match status" value="1"/>
</dbReference>
<dbReference type="PATRIC" id="fig|1449976.3.peg.5048"/>
<feature type="binding site" evidence="5">
    <location>
        <position position="470"/>
    </location>
    <ligand>
        <name>Fe cation</name>
        <dbReference type="ChEBI" id="CHEBI:24875"/>
        <note>catalytic</note>
    </ligand>
</feature>
<dbReference type="eggNOG" id="COG3670">
    <property type="taxonomic scope" value="Bacteria"/>
</dbReference>
<dbReference type="InterPro" id="IPR004294">
    <property type="entry name" value="Carotenoid_Oase"/>
</dbReference>
<reference evidence="7 8" key="1">
    <citation type="journal article" date="2014" name="BMC Genomics">
        <title>Complete genome sequence of producer of the glycopeptide antibiotic Aculeximycin Kutzneria albida DSM 43870T, a representative of minor genus of Pseudonocardiaceae.</title>
        <authorList>
            <person name="Rebets Y."/>
            <person name="Tokovenko B."/>
            <person name="Lushchyk I."/>
            <person name="Ruckert C."/>
            <person name="Zaburannyi N."/>
            <person name="Bechthold A."/>
            <person name="Kalinowski J."/>
            <person name="Luzhetskyy A."/>
        </authorList>
    </citation>
    <scope>NUCLEOTIDE SEQUENCE [LARGE SCALE GENOMIC DNA]</scope>
    <source>
        <strain evidence="7">DSM 43870</strain>
    </source>
</reference>
<keyword evidence="2 5" id="KW-0479">Metal-binding</keyword>
<keyword evidence="8" id="KW-1185">Reference proteome</keyword>
<keyword evidence="6" id="KW-0223">Dioxygenase</keyword>
<dbReference type="GO" id="GO:0016121">
    <property type="term" value="P:carotene catabolic process"/>
    <property type="evidence" value="ECO:0007669"/>
    <property type="project" value="TreeGrafter"/>
</dbReference>
<dbReference type="KEGG" id="kal:KALB_5029"/>
<dbReference type="HOGENOM" id="CLU_016472_0_2_11"/>
<evidence type="ECO:0000256" key="3">
    <source>
        <dbReference type="ARBA" id="ARBA00023002"/>
    </source>
</evidence>
<comment type="cofactor">
    <cofactor evidence="5 6">
        <name>Fe(2+)</name>
        <dbReference type="ChEBI" id="CHEBI:29033"/>
    </cofactor>
    <text evidence="5 6">Binds 1 Fe(2+) ion per subunit.</text>
</comment>
<dbReference type="EMBL" id="CP007155">
    <property type="protein sequence ID" value="AHH98391.1"/>
    <property type="molecule type" value="Genomic_DNA"/>
</dbReference>
<evidence type="ECO:0000313" key="7">
    <source>
        <dbReference type="EMBL" id="AHH98391.1"/>
    </source>
</evidence>
<keyword evidence="4 5" id="KW-0408">Iron</keyword>
<feature type="binding site" evidence="5">
    <location>
        <position position="301"/>
    </location>
    <ligand>
        <name>Fe cation</name>
        <dbReference type="ChEBI" id="CHEBI:24875"/>
        <note>catalytic</note>
    </ligand>
</feature>
<feature type="binding site" evidence="5">
    <location>
        <position position="201"/>
    </location>
    <ligand>
        <name>Fe cation</name>
        <dbReference type="ChEBI" id="CHEBI:24875"/>
        <note>catalytic</note>
    </ligand>
</feature>
<protein>
    <recommendedName>
        <fullName evidence="6">Dioxygenase</fullName>
        <ecNumber evidence="6">1.13.11.-</ecNumber>
    </recommendedName>
</protein>
<dbReference type="OrthoDB" id="6636843at2"/>
<evidence type="ECO:0000256" key="5">
    <source>
        <dbReference type="PIRSR" id="PIRSR604294-1"/>
    </source>
</evidence>
<accession>W5WCU9</accession>
<evidence type="ECO:0000256" key="4">
    <source>
        <dbReference type="ARBA" id="ARBA00023004"/>
    </source>
</evidence>
<evidence type="ECO:0000256" key="6">
    <source>
        <dbReference type="RuleBase" id="RU364048"/>
    </source>
</evidence>
<dbReference type="PANTHER" id="PTHR10543">
    <property type="entry name" value="BETA-CAROTENE DIOXYGENASE"/>
    <property type="match status" value="1"/>
</dbReference>
<dbReference type="EC" id="1.13.11.-" evidence="6"/>
<proteinExistence type="inferred from homology"/>
<dbReference type="Proteomes" id="UP000019225">
    <property type="component" value="Chromosome"/>
</dbReference>
<feature type="binding site" evidence="5">
    <location>
        <position position="152"/>
    </location>
    <ligand>
        <name>Fe cation</name>
        <dbReference type="ChEBI" id="CHEBI:24875"/>
        <note>catalytic</note>
    </ligand>
</feature>
<comment type="similarity">
    <text evidence="1 6">Belongs to the carotenoid oxygenase family.</text>
</comment>
<organism evidence="7 8">
    <name type="scientific">Kutzneria albida DSM 43870</name>
    <dbReference type="NCBI Taxonomy" id="1449976"/>
    <lineage>
        <taxon>Bacteria</taxon>
        <taxon>Bacillati</taxon>
        <taxon>Actinomycetota</taxon>
        <taxon>Actinomycetes</taxon>
        <taxon>Pseudonocardiales</taxon>
        <taxon>Pseudonocardiaceae</taxon>
        <taxon>Kutzneria</taxon>
    </lineage>
</organism>
<evidence type="ECO:0000256" key="1">
    <source>
        <dbReference type="ARBA" id="ARBA00006787"/>
    </source>
</evidence>
<name>W5WCU9_9PSEU</name>
<gene>
    <name evidence="7" type="ORF">KALB_5029</name>
</gene>
<dbReference type="STRING" id="1449976.KALB_5029"/>
<sequence>MTSTVLQGNFGPVASELTVTELPVTGHIPEQLDGRYLRNGPNPVLPPNPRTYNWFLGSGMVHGVRIRGGRAEWYRNRFVRDGFVASALGEQRPAGPRHAGTDFSANTNVLGHAGRTLALVEGGSLPYELTEELDTVGACDFGGTLRGGYTAHPKIDPRTGELHAVSYYWAAGSTVQYTVVGLDGRVRRTVDIPVGGSPMMHDFSLTENYVVLYDLPVTFDFELAAKAAPKLLRKPVEFLLSQFIGRRPVPGRIAERVNRKGGGALPYAWNPDHPARVGVLPRNGSVADLHWFEVEACYVFHALNAYEQGEELVLDVVRHPQMFATDRLTPNEGGTTLDRWTIDLSAGKLREDRFSEVHQEFPRVDERLLGSRHRYGYTIGSDGGVPGLELNSLCKHDLLTGDTRVHSFGKGHGAGEFVFVPTGAEEDAGVLMGMVYDASEDRSDLVLLDAQTLDTAARIHLPTRVPYGFHGNWMPS</sequence>
<dbReference type="GO" id="GO:0046872">
    <property type="term" value="F:metal ion binding"/>
    <property type="evidence" value="ECO:0007669"/>
    <property type="project" value="UniProtKB-KW"/>
</dbReference>
<dbReference type="PANTHER" id="PTHR10543:SF89">
    <property type="entry name" value="CAROTENOID 9,10(9',10')-CLEAVAGE DIOXYGENASE 1"/>
    <property type="match status" value="1"/>
</dbReference>
<evidence type="ECO:0000256" key="2">
    <source>
        <dbReference type="ARBA" id="ARBA00022723"/>
    </source>
</evidence>
<dbReference type="GO" id="GO:0010436">
    <property type="term" value="F:carotenoid dioxygenase activity"/>
    <property type="evidence" value="ECO:0007669"/>
    <property type="project" value="TreeGrafter"/>
</dbReference>
<dbReference type="AlphaFoldDB" id="W5WCU9"/>
<keyword evidence="3 6" id="KW-0560">Oxidoreductase</keyword>
<evidence type="ECO:0000313" key="8">
    <source>
        <dbReference type="Proteomes" id="UP000019225"/>
    </source>
</evidence>